<dbReference type="OrthoDB" id="3476366at2759"/>
<dbReference type="Proteomes" id="UP001140453">
    <property type="component" value="Unassembled WGS sequence"/>
</dbReference>
<evidence type="ECO:0000313" key="2">
    <source>
        <dbReference type="EMBL" id="KAJ4386394.1"/>
    </source>
</evidence>
<proteinExistence type="predicted"/>
<dbReference type="EMBL" id="JAPEVB010000006">
    <property type="protein sequence ID" value="KAJ4386394.1"/>
    <property type="molecule type" value="Genomic_DNA"/>
</dbReference>
<evidence type="ECO:0000256" key="1">
    <source>
        <dbReference type="SAM" id="SignalP"/>
    </source>
</evidence>
<name>A0A9W8YKH1_9PEZI</name>
<gene>
    <name evidence="2" type="ORF">N0V93_009289</name>
</gene>
<dbReference type="AlphaFoldDB" id="A0A9W8YKH1"/>
<feature type="chain" id="PRO_5040879151" evidence="1">
    <location>
        <begin position="20"/>
        <end position="140"/>
    </location>
</feature>
<evidence type="ECO:0000313" key="3">
    <source>
        <dbReference type="Proteomes" id="UP001140453"/>
    </source>
</evidence>
<protein>
    <submittedName>
        <fullName evidence="2">Uncharacterized protein</fullName>
    </submittedName>
</protein>
<accession>A0A9W8YKH1</accession>
<feature type="signal peptide" evidence="1">
    <location>
        <begin position="1"/>
        <end position="19"/>
    </location>
</feature>
<comment type="caution">
    <text evidence="2">The sequence shown here is derived from an EMBL/GenBank/DDBJ whole genome shotgun (WGS) entry which is preliminary data.</text>
</comment>
<organism evidence="2 3">
    <name type="scientific">Gnomoniopsis smithogilvyi</name>
    <dbReference type="NCBI Taxonomy" id="1191159"/>
    <lineage>
        <taxon>Eukaryota</taxon>
        <taxon>Fungi</taxon>
        <taxon>Dikarya</taxon>
        <taxon>Ascomycota</taxon>
        <taxon>Pezizomycotina</taxon>
        <taxon>Sordariomycetes</taxon>
        <taxon>Sordariomycetidae</taxon>
        <taxon>Diaporthales</taxon>
        <taxon>Gnomoniaceae</taxon>
        <taxon>Gnomoniopsis</taxon>
    </lineage>
</organism>
<reference evidence="2" key="1">
    <citation type="submission" date="2022-10" db="EMBL/GenBank/DDBJ databases">
        <title>Tapping the CABI collections for fungal endophytes: first genome assemblies for Collariella, Neodidymelliopsis, Ascochyta clinopodiicola, Didymella pomorum, Didymosphaeria variabile, Neocosmospora piperis and Neocucurbitaria cava.</title>
        <authorList>
            <person name="Hill R."/>
        </authorList>
    </citation>
    <scope>NUCLEOTIDE SEQUENCE</scope>
    <source>
        <strain evidence="2">IMI 355082</strain>
    </source>
</reference>
<keyword evidence="3" id="KW-1185">Reference proteome</keyword>
<keyword evidence="1" id="KW-0732">Signal</keyword>
<sequence>MHFSTLAFVAAASLPFAAADFHYGKSSWIVTTATGIYWDVLPASQANCYDAFHFSPVGVQSWTTPSTPLTVGICNTTITLDPVSGAWYTGSEAAPDASGVCEQLNNGTGVVSARCETNPFESYSVYTDLLSCTTDVCDGF</sequence>